<evidence type="ECO:0000259" key="1">
    <source>
        <dbReference type="Pfam" id="PF00534"/>
    </source>
</evidence>
<dbReference type="SUPFAM" id="SSF53756">
    <property type="entry name" value="UDP-Glycosyltransferase/glycogen phosphorylase"/>
    <property type="match status" value="1"/>
</dbReference>
<dbReference type="PANTHER" id="PTHR45947:SF15">
    <property type="entry name" value="TEICHURONIC ACID BIOSYNTHESIS GLYCOSYLTRANSFERASE TUAC-RELATED"/>
    <property type="match status" value="1"/>
</dbReference>
<dbReference type="Pfam" id="PF00534">
    <property type="entry name" value="Glycos_transf_1"/>
    <property type="match status" value="1"/>
</dbReference>
<proteinExistence type="predicted"/>
<dbReference type="Pfam" id="PF13439">
    <property type="entry name" value="Glyco_transf_4"/>
    <property type="match status" value="1"/>
</dbReference>
<dbReference type="AlphaFoldDB" id="K9WP40"/>
<dbReference type="InterPro" id="IPR001296">
    <property type="entry name" value="Glyco_trans_1"/>
</dbReference>
<geneLocation type="plasmid" evidence="3 4">
    <name>pMIC7113.02</name>
</geneLocation>
<sequence length="423" mass="46801">MTIAYLVNQYPKVSHSFIRREIAGVEAMGLQVARFSIRSCSSELVDEEDKLEQELTQVVLEIGKFGLLFALIRVAITRPARFWSALWLMLLVGWHSERGILRHFAYLAEACVLLRWFSDLGIDHVHAHFGTNSTTVAMLCRTLGGPPYSFTVHGPEEFDKVQAIALTEKINRAAFVVAVSSFGRSQLYRWCSQEQWSKIHVVRCGVDELFLQQPHISIPDQPRLVCIGRLSEQKGHLLLIEAASQLAAENLPFKLVFVGDGPLRPQIEALIAQYGLQDHIELTGWASSNDVQQQILASRAMVLPSFAEGLPVVIMEALALSRPVISTYVAGIPELVEPEKCGWLVPPGSVEALTAAMRTALQLPVEKLEQMGRTGAERVAKQHDAQQEATRLAALFPSNIEKTQASAAPPPLVKVFTPTARSN</sequence>
<dbReference type="OrthoDB" id="503519at2"/>
<dbReference type="RefSeq" id="WP_015211539.1">
    <property type="nucleotide sequence ID" value="NC_019760.1"/>
</dbReference>
<evidence type="ECO:0000313" key="4">
    <source>
        <dbReference type="Proteomes" id="UP000010471"/>
    </source>
</evidence>
<dbReference type="Proteomes" id="UP000010471">
    <property type="component" value="Plasmid pMIC7113.02"/>
</dbReference>
<reference evidence="3 4" key="1">
    <citation type="submission" date="2012-06" db="EMBL/GenBank/DDBJ databases">
        <title>Finished plasmid 2 of genome of Microcoleus sp. PCC 7113.</title>
        <authorList>
            <consortium name="US DOE Joint Genome Institute"/>
            <person name="Gugger M."/>
            <person name="Coursin T."/>
            <person name="Rippka R."/>
            <person name="Tandeau De Marsac N."/>
            <person name="Huntemann M."/>
            <person name="Wei C.-L."/>
            <person name="Han J."/>
            <person name="Detter J.C."/>
            <person name="Han C."/>
            <person name="Tapia R."/>
            <person name="Chen A."/>
            <person name="Kyrpides N."/>
            <person name="Mavromatis K."/>
            <person name="Markowitz V."/>
            <person name="Szeto E."/>
            <person name="Ivanova N."/>
            <person name="Pagani I."/>
            <person name="Pati A."/>
            <person name="Goodwin L."/>
            <person name="Nordberg H.P."/>
            <person name="Cantor M.N."/>
            <person name="Hua S.X."/>
            <person name="Woyke T."/>
            <person name="Kerfeld C.A."/>
        </authorList>
    </citation>
    <scope>NUCLEOTIDE SEQUENCE [LARGE SCALE GENOMIC DNA]</scope>
    <source>
        <strain evidence="3 4">PCC 7113</strain>
        <plasmid evidence="3 4">pMIC7113.02</plasmid>
    </source>
</reference>
<dbReference type="InterPro" id="IPR050194">
    <property type="entry name" value="Glycosyltransferase_grp1"/>
</dbReference>
<dbReference type="GO" id="GO:0016757">
    <property type="term" value="F:glycosyltransferase activity"/>
    <property type="evidence" value="ECO:0007669"/>
    <property type="project" value="InterPro"/>
</dbReference>
<evidence type="ECO:0000313" key="3">
    <source>
        <dbReference type="EMBL" id="AFZ22145.1"/>
    </source>
</evidence>
<dbReference type="EMBL" id="CP003632">
    <property type="protein sequence ID" value="AFZ22145.1"/>
    <property type="molecule type" value="Genomic_DNA"/>
</dbReference>
<protein>
    <submittedName>
        <fullName evidence="3">Glycosyltransferase</fullName>
    </submittedName>
</protein>
<keyword evidence="3" id="KW-0614">Plasmid</keyword>
<dbReference type="InterPro" id="IPR028098">
    <property type="entry name" value="Glyco_trans_4-like_N"/>
</dbReference>
<keyword evidence="3" id="KW-0808">Transferase</keyword>
<name>K9WP40_9CYAN</name>
<evidence type="ECO:0000259" key="2">
    <source>
        <dbReference type="Pfam" id="PF13439"/>
    </source>
</evidence>
<dbReference type="HOGENOM" id="CLU_009583_14_2_3"/>
<accession>K9WP40</accession>
<dbReference type="PATRIC" id="fig|1173027.3.peg.7275"/>
<gene>
    <name evidence="3" type="ORF">Mic7113_6571</name>
</gene>
<dbReference type="Gene3D" id="3.40.50.2000">
    <property type="entry name" value="Glycogen Phosphorylase B"/>
    <property type="match status" value="2"/>
</dbReference>
<dbReference type="PANTHER" id="PTHR45947">
    <property type="entry name" value="SULFOQUINOVOSYL TRANSFERASE SQD2"/>
    <property type="match status" value="1"/>
</dbReference>
<feature type="domain" description="Glycosyl transferase family 1" evidence="1">
    <location>
        <begin position="218"/>
        <end position="377"/>
    </location>
</feature>
<feature type="domain" description="Glycosyltransferase subfamily 4-like N-terminal" evidence="2">
    <location>
        <begin position="107"/>
        <end position="207"/>
    </location>
</feature>
<organism evidence="3 4">
    <name type="scientific">Allocoleopsis franciscana PCC 7113</name>
    <dbReference type="NCBI Taxonomy" id="1173027"/>
    <lineage>
        <taxon>Bacteria</taxon>
        <taxon>Bacillati</taxon>
        <taxon>Cyanobacteriota</taxon>
        <taxon>Cyanophyceae</taxon>
        <taxon>Coleofasciculales</taxon>
        <taxon>Coleofasciculaceae</taxon>
        <taxon>Allocoleopsis</taxon>
        <taxon>Allocoleopsis franciscana</taxon>
    </lineage>
</organism>
<dbReference type="KEGG" id="mic:Mic7113_6571"/>
<keyword evidence="4" id="KW-1185">Reference proteome</keyword>